<evidence type="ECO:0000259" key="9">
    <source>
        <dbReference type="Pfam" id="PF00892"/>
    </source>
</evidence>
<evidence type="ECO:0000256" key="1">
    <source>
        <dbReference type="ARBA" id="ARBA00004651"/>
    </source>
</evidence>
<keyword evidence="4 8" id="KW-0812">Transmembrane</keyword>
<feature type="domain" description="EamA" evidence="9">
    <location>
        <begin position="7"/>
        <end position="137"/>
    </location>
</feature>
<feature type="transmembrane region" description="Helical" evidence="8">
    <location>
        <begin position="64"/>
        <end position="86"/>
    </location>
</feature>
<evidence type="ECO:0000313" key="11">
    <source>
        <dbReference type="Proteomes" id="UP000198975"/>
    </source>
</evidence>
<keyword evidence="6 8" id="KW-0472">Membrane</keyword>
<dbReference type="OrthoDB" id="7065924at2"/>
<evidence type="ECO:0000256" key="2">
    <source>
        <dbReference type="ARBA" id="ARBA00009853"/>
    </source>
</evidence>
<protein>
    <recommendedName>
        <fullName evidence="7">Threonine/homoserine exporter RhtA</fullName>
    </recommendedName>
</protein>
<feature type="transmembrane region" description="Helical" evidence="8">
    <location>
        <begin position="36"/>
        <end position="57"/>
    </location>
</feature>
<comment type="subcellular location">
    <subcellularLocation>
        <location evidence="1">Cell membrane</location>
        <topology evidence="1">Multi-pass membrane protein</topology>
    </subcellularLocation>
</comment>
<reference evidence="11" key="1">
    <citation type="submission" date="2016-08" db="EMBL/GenBank/DDBJ databases">
        <authorList>
            <person name="Varghese N."/>
            <person name="Submissions Spin"/>
        </authorList>
    </citation>
    <scope>NUCLEOTIDE SEQUENCE [LARGE SCALE GENOMIC DNA]</scope>
    <source>
        <strain evidence="11">REICA_082</strain>
    </source>
</reference>
<feature type="transmembrane region" description="Helical" evidence="8">
    <location>
        <begin position="120"/>
        <end position="138"/>
    </location>
</feature>
<organism evidence="10 11">
    <name type="scientific">Kosakonia oryzendophytica</name>
    <dbReference type="NCBI Taxonomy" id="1005665"/>
    <lineage>
        <taxon>Bacteria</taxon>
        <taxon>Pseudomonadati</taxon>
        <taxon>Pseudomonadota</taxon>
        <taxon>Gammaproteobacteria</taxon>
        <taxon>Enterobacterales</taxon>
        <taxon>Enterobacteriaceae</taxon>
        <taxon>Kosakonia</taxon>
    </lineage>
</organism>
<keyword evidence="3" id="KW-1003">Cell membrane</keyword>
<keyword evidence="11" id="KW-1185">Reference proteome</keyword>
<evidence type="ECO:0000256" key="6">
    <source>
        <dbReference type="ARBA" id="ARBA00023136"/>
    </source>
</evidence>
<dbReference type="Pfam" id="PF00892">
    <property type="entry name" value="EamA"/>
    <property type="match status" value="2"/>
</dbReference>
<feature type="transmembrane region" description="Helical" evidence="8">
    <location>
        <begin position="270"/>
        <end position="288"/>
    </location>
</feature>
<dbReference type="InterPro" id="IPR000620">
    <property type="entry name" value="EamA_dom"/>
</dbReference>
<evidence type="ECO:0000256" key="7">
    <source>
        <dbReference type="ARBA" id="ARBA00040595"/>
    </source>
</evidence>
<feature type="transmembrane region" description="Helical" evidence="8">
    <location>
        <begin position="92"/>
        <end position="113"/>
    </location>
</feature>
<proteinExistence type="inferred from homology"/>
<dbReference type="Proteomes" id="UP000198975">
    <property type="component" value="Unassembled WGS sequence"/>
</dbReference>
<comment type="similarity">
    <text evidence="2">Belongs to the drug/metabolite transporter (DMT) superfamily. 10 TMS drug/metabolite exporter (DME) (TC 2.A.7.3) family.</text>
</comment>
<feature type="transmembrane region" description="Helical" evidence="8">
    <location>
        <begin position="209"/>
        <end position="230"/>
    </location>
</feature>
<feature type="domain" description="EamA" evidence="9">
    <location>
        <begin position="159"/>
        <end position="285"/>
    </location>
</feature>
<feature type="transmembrane region" description="Helical" evidence="8">
    <location>
        <begin position="182"/>
        <end position="203"/>
    </location>
</feature>
<dbReference type="InterPro" id="IPR050638">
    <property type="entry name" value="AA-Vitamin_Transporters"/>
</dbReference>
<dbReference type="AlphaFoldDB" id="A0A1C4BPJ8"/>
<keyword evidence="5 8" id="KW-1133">Transmembrane helix</keyword>
<evidence type="ECO:0000256" key="3">
    <source>
        <dbReference type="ARBA" id="ARBA00022475"/>
    </source>
</evidence>
<dbReference type="InterPro" id="IPR037185">
    <property type="entry name" value="EmrE-like"/>
</dbReference>
<name>A0A1C4BPJ8_9ENTR</name>
<feature type="transmembrane region" description="Helical" evidence="8">
    <location>
        <begin position="242"/>
        <end position="264"/>
    </location>
</feature>
<dbReference type="SUPFAM" id="SSF103481">
    <property type="entry name" value="Multidrug resistance efflux transporter EmrE"/>
    <property type="match status" value="1"/>
</dbReference>
<dbReference type="RefSeq" id="WP_088237564.1">
    <property type="nucleotide sequence ID" value="NZ_FMAY01000005.1"/>
</dbReference>
<evidence type="ECO:0000313" key="10">
    <source>
        <dbReference type="EMBL" id="SCC08851.1"/>
    </source>
</evidence>
<dbReference type="NCBIfam" id="NF008676">
    <property type="entry name" value="PRK11689.1"/>
    <property type="match status" value="1"/>
</dbReference>
<dbReference type="GO" id="GO:0005886">
    <property type="term" value="C:plasma membrane"/>
    <property type="evidence" value="ECO:0007669"/>
    <property type="project" value="UniProtKB-SubCell"/>
</dbReference>
<accession>A0A1C4BPJ8</accession>
<dbReference type="EMBL" id="FMAY01000005">
    <property type="protein sequence ID" value="SCC08851.1"/>
    <property type="molecule type" value="Genomic_DNA"/>
</dbReference>
<evidence type="ECO:0000256" key="5">
    <source>
        <dbReference type="ARBA" id="ARBA00022989"/>
    </source>
</evidence>
<evidence type="ECO:0000256" key="8">
    <source>
        <dbReference type="SAM" id="Phobius"/>
    </source>
</evidence>
<dbReference type="PANTHER" id="PTHR32322">
    <property type="entry name" value="INNER MEMBRANE TRANSPORTER"/>
    <property type="match status" value="1"/>
</dbReference>
<gene>
    <name evidence="10" type="ORF">GA0061071_105236</name>
</gene>
<dbReference type="PANTHER" id="PTHR32322:SF18">
    <property type="entry name" value="S-ADENOSYLMETHIONINE_S-ADENOSYLHOMOCYSTEINE TRANSPORTER"/>
    <property type="match status" value="1"/>
</dbReference>
<feature type="transmembrane region" description="Helical" evidence="8">
    <location>
        <begin position="158"/>
        <end position="175"/>
    </location>
</feature>
<sequence>MTKKRATLIGLLAVLLWSTMVGFIRAVSEGLGPVGGAAMIYSISGLLLIFTVGFPRLRAIPRHYLIAGSVLFVSYELCLALSLGYANTRQQAIEVGMVNYLWPSLTILCAILFNGQKSTLWVVPGLLLALVGVCWVLGGNNGLNIADIQRNIISNPLSYALAFAGAFIWAIYCTVTTKYAKGANGITLFVLLTAATLWVKFALTPQPAMLFTLPVVVKLVMTGIALGFGYASWNIGILHGNVTVLAAASYFTPVFSSALAAFVLSAPLSFSFWQGAVMVCAGSLLCWWSTRQVA</sequence>
<evidence type="ECO:0000256" key="4">
    <source>
        <dbReference type="ARBA" id="ARBA00022692"/>
    </source>
</evidence>